<name>A0A6J8CE52_MYTCO</name>
<evidence type="ECO:0000313" key="2">
    <source>
        <dbReference type="Proteomes" id="UP000507470"/>
    </source>
</evidence>
<dbReference type="EMBL" id="CACVKT020005231">
    <property type="protein sequence ID" value="CAC5393921.1"/>
    <property type="molecule type" value="Genomic_DNA"/>
</dbReference>
<dbReference type="Proteomes" id="UP000507470">
    <property type="component" value="Unassembled WGS sequence"/>
</dbReference>
<reference evidence="1 2" key="1">
    <citation type="submission" date="2020-06" db="EMBL/GenBank/DDBJ databases">
        <authorList>
            <person name="Li R."/>
            <person name="Bekaert M."/>
        </authorList>
    </citation>
    <scope>NUCLEOTIDE SEQUENCE [LARGE SCALE GENOMIC DNA]</scope>
    <source>
        <strain evidence="2">wild</strain>
    </source>
</reference>
<proteinExistence type="predicted"/>
<sequence length="196" mass="22912">MTLVDESAQEVHKLTPLCTPKKKYTLRQLKCKNYMYATGKTAEVEREMDKYNIEILALNEVRWLDSGKFTLQNGKVLSYSGRNDGLHQAVVGMMLSNRAKKALIEWKPITERLIIKLKKHKIVTDTTRKRFDTTKLQRPEVRKAFSIELKNKFQLLDELEDIETFWEGITKCYKETATNTIGFKERGHKPWISNDN</sequence>
<keyword evidence="2" id="KW-1185">Reference proteome</keyword>
<accession>A0A6J8CE52</accession>
<dbReference type="OrthoDB" id="6151446at2759"/>
<evidence type="ECO:0000313" key="1">
    <source>
        <dbReference type="EMBL" id="CAC5393921.1"/>
    </source>
</evidence>
<protein>
    <submittedName>
        <fullName evidence="1">Uncharacterized protein</fullName>
    </submittedName>
</protein>
<organism evidence="1 2">
    <name type="scientific">Mytilus coruscus</name>
    <name type="common">Sea mussel</name>
    <dbReference type="NCBI Taxonomy" id="42192"/>
    <lineage>
        <taxon>Eukaryota</taxon>
        <taxon>Metazoa</taxon>
        <taxon>Spiralia</taxon>
        <taxon>Lophotrochozoa</taxon>
        <taxon>Mollusca</taxon>
        <taxon>Bivalvia</taxon>
        <taxon>Autobranchia</taxon>
        <taxon>Pteriomorphia</taxon>
        <taxon>Mytilida</taxon>
        <taxon>Mytiloidea</taxon>
        <taxon>Mytilidae</taxon>
        <taxon>Mytilinae</taxon>
        <taxon>Mytilus</taxon>
    </lineage>
</organism>
<gene>
    <name evidence="1" type="ORF">MCOR_28733</name>
</gene>
<dbReference type="AlphaFoldDB" id="A0A6J8CE52"/>